<evidence type="ECO:0008006" key="4">
    <source>
        <dbReference type="Google" id="ProtNLM"/>
    </source>
</evidence>
<organism evidence="2 3">
    <name type="scientific">Burkholderia lata (strain ATCC 17760 / DSM 23089 / LMG 22485 / NCIMB 9086 / R18194 / 383)</name>
    <dbReference type="NCBI Taxonomy" id="482957"/>
    <lineage>
        <taxon>Bacteria</taxon>
        <taxon>Pseudomonadati</taxon>
        <taxon>Pseudomonadota</taxon>
        <taxon>Betaproteobacteria</taxon>
        <taxon>Burkholderiales</taxon>
        <taxon>Burkholderiaceae</taxon>
        <taxon>Burkholderia</taxon>
        <taxon>Burkholderia cepacia complex</taxon>
    </lineage>
</organism>
<name>A0A6P2R3U3_BURL3</name>
<proteinExistence type="predicted"/>
<feature type="signal peptide" evidence="1">
    <location>
        <begin position="1"/>
        <end position="23"/>
    </location>
</feature>
<sequence length="168" mass="19247">MRTIRKTIAVPLMAVACSMSAHACQPAYHHTEYFGRSTYLSDELRDKVLDDIRAHHYTVIEPQIGLLYYPIVRKGNAIYLGHQPIATEKDSFWYLGHGYYQLNGQLYYMGERVGAYPGGGTVVVHVEDRTRPRPDDYPKGRLYCRVEQHASILETSTGLRIERIVDDN</sequence>
<dbReference type="EMBL" id="CABVPY010000058">
    <property type="protein sequence ID" value="VWC26837.1"/>
    <property type="molecule type" value="Genomic_DNA"/>
</dbReference>
<dbReference type="AlphaFoldDB" id="A0A6P2R3U3"/>
<protein>
    <recommendedName>
        <fullName evidence="4">Lipoprotein</fullName>
    </recommendedName>
</protein>
<gene>
    <name evidence="2" type="ORF">BLA6863_06175</name>
</gene>
<dbReference type="PROSITE" id="PS51257">
    <property type="entry name" value="PROKAR_LIPOPROTEIN"/>
    <property type="match status" value="1"/>
</dbReference>
<keyword evidence="1" id="KW-0732">Signal</keyword>
<feature type="chain" id="PRO_5027118826" description="Lipoprotein" evidence="1">
    <location>
        <begin position="24"/>
        <end position="168"/>
    </location>
</feature>
<evidence type="ECO:0000256" key="1">
    <source>
        <dbReference type="SAM" id="SignalP"/>
    </source>
</evidence>
<evidence type="ECO:0000313" key="3">
    <source>
        <dbReference type="Proteomes" id="UP000494170"/>
    </source>
</evidence>
<accession>A0A6P2R3U3</accession>
<evidence type="ECO:0000313" key="2">
    <source>
        <dbReference type="EMBL" id="VWC26837.1"/>
    </source>
</evidence>
<dbReference type="Proteomes" id="UP000494170">
    <property type="component" value="Unassembled WGS sequence"/>
</dbReference>
<reference evidence="2 3" key="1">
    <citation type="submission" date="2019-09" db="EMBL/GenBank/DDBJ databases">
        <authorList>
            <person name="Depoorter E."/>
        </authorList>
    </citation>
    <scope>NUCLEOTIDE SEQUENCE [LARGE SCALE GENOMIC DNA]</scope>
    <source>
        <strain evidence="2">LMG 6863</strain>
    </source>
</reference>